<organism evidence="1 2">
    <name type="scientific">Streptomyces akebiae</name>
    <dbReference type="NCBI Taxonomy" id="2865673"/>
    <lineage>
        <taxon>Bacteria</taxon>
        <taxon>Bacillati</taxon>
        <taxon>Actinomycetota</taxon>
        <taxon>Actinomycetes</taxon>
        <taxon>Kitasatosporales</taxon>
        <taxon>Streptomycetaceae</taxon>
        <taxon>Streptomyces</taxon>
    </lineage>
</organism>
<proteinExistence type="predicted"/>
<dbReference type="RefSeq" id="WP_220645666.1">
    <property type="nucleotide sequence ID" value="NZ_CP080647.1"/>
</dbReference>
<name>A0ABX8XL26_9ACTN</name>
<evidence type="ECO:0000313" key="2">
    <source>
        <dbReference type="Proteomes" id="UP000827138"/>
    </source>
</evidence>
<sequence length="49" mass="5207">MVERSAEIRRWRPCVVLLGSAETQGSLRAVAAGPGDLIQIHTIVPPVVG</sequence>
<gene>
    <name evidence="1" type="ORF">K1J60_08615</name>
</gene>
<reference evidence="1 2" key="1">
    <citation type="submission" date="2021-08" db="EMBL/GenBank/DDBJ databases">
        <authorList>
            <person name="Ping M."/>
        </authorList>
    </citation>
    <scope>NUCLEOTIDE SEQUENCE [LARGE SCALE GENOMIC DNA]</scope>
    <source>
        <strain evidence="1 2">MG28</strain>
    </source>
</reference>
<evidence type="ECO:0000313" key="1">
    <source>
        <dbReference type="EMBL" id="QYX76556.1"/>
    </source>
</evidence>
<dbReference type="EMBL" id="CP080647">
    <property type="protein sequence ID" value="QYX76556.1"/>
    <property type="molecule type" value="Genomic_DNA"/>
</dbReference>
<protein>
    <submittedName>
        <fullName evidence="1">Uncharacterized protein</fullName>
    </submittedName>
</protein>
<keyword evidence="2" id="KW-1185">Reference proteome</keyword>
<dbReference type="Proteomes" id="UP000827138">
    <property type="component" value="Chromosome"/>
</dbReference>
<accession>A0ABX8XL26</accession>